<sequence length="546" mass="59705">MPPWKGWAESDVRQSGFTPINAPASTASAKTTNAANETVPSHANGNASKSVASGYLGRDSIDQAPPIASVALHGPGAKKGRKRAASNATTTAPKSKRRKSSDVSNGMSVKKAVQHESSNAVPAKKPVNAKKTTTDSNHASSPNTRKRVRQLQEESADAAESGPVRPVPVYAQSTSMDSVQSHPPATSMAALKASTKRSTTIYRSGQEGPMQQGDTFARPLLSATETRATRASNVATPGTESREQQQHPIFDDTIEEIDLSTERQIPPKHTSTTKTKSKKQSRLTPVTQTSSTRKQPSRKSKKAASPPIQTEDELFALNISEDEAMVDAAESTEDAVPPRTPTPPVRDRKQNMREVDADDDYGGALLTDNEKSILNKLQADAQLTEKRIVRTPFPECVLDRSPIFGATNATVLRVCFRIGEALNAGSLAVRNNKHVLLELYARVTESCREEKPGRHQHFVFHDLYHDKPPYLAGTYDLWDQSRLWELDSRVFLSSNAGGTVCRAVARMKRDGMKWKLEVLSIWEASWEDVEHVVGIYSKGSDENMDD</sequence>
<feature type="region of interest" description="Disordered" evidence="1">
    <location>
        <begin position="326"/>
        <end position="350"/>
    </location>
</feature>
<organism evidence="2 3">
    <name type="scientific">Elasticomyces elasticus</name>
    <dbReference type="NCBI Taxonomy" id="574655"/>
    <lineage>
        <taxon>Eukaryota</taxon>
        <taxon>Fungi</taxon>
        <taxon>Dikarya</taxon>
        <taxon>Ascomycota</taxon>
        <taxon>Pezizomycotina</taxon>
        <taxon>Dothideomycetes</taxon>
        <taxon>Dothideomycetidae</taxon>
        <taxon>Mycosphaerellales</taxon>
        <taxon>Teratosphaeriaceae</taxon>
        <taxon>Elasticomyces</taxon>
    </lineage>
</organism>
<gene>
    <name evidence="2" type="ORF">LTR97_004919</name>
</gene>
<proteinExistence type="predicted"/>
<feature type="compositionally biased region" description="Low complexity" evidence="1">
    <location>
        <begin position="119"/>
        <end position="131"/>
    </location>
</feature>
<evidence type="ECO:0000313" key="2">
    <source>
        <dbReference type="EMBL" id="KAK5702099.1"/>
    </source>
</evidence>
<feature type="compositionally biased region" description="Low complexity" evidence="1">
    <location>
        <begin position="21"/>
        <end position="36"/>
    </location>
</feature>
<name>A0AAN7WE17_9PEZI</name>
<feature type="compositionally biased region" description="Polar residues" evidence="1">
    <location>
        <begin position="171"/>
        <end position="184"/>
    </location>
</feature>
<feature type="compositionally biased region" description="Polar residues" evidence="1">
    <location>
        <begin position="282"/>
        <end position="294"/>
    </location>
</feature>
<protein>
    <submittedName>
        <fullName evidence="2">Uncharacterized protein</fullName>
    </submittedName>
</protein>
<accession>A0AAN7WE17</accession>
<feature type="compositionally biased region" description="Polar residues" evidence="1">
    <location>
        <begin position="223"/>
        <end position="239"/>
    </location>
</feature>
<feature type="compositionally biased region" description="Polar residues" evidence="1">
    <location>
        <begin position="38"/>
        <end position="51"/>
    </location>
</feature>
<reference evidence="2" key="1">
    <citation type="submission" date="2023-08" db="EMBL/GenBank/DDBJ databases">
        <title>Black Yeasts Isolated from many extreme environments.</title>
        <authorList>
            <person name="Coleine C."/>
            <person name="Stajich J.E."/>
            <person name="Selbmann L."/>
        </authorList>
    </citation>
    <scope>NUCLEOTIDE SEQUENCE</scope>
    <source>
        <strain evidence="2">CCFEE 5810</strain>
    </source>
</reference>
<dbReference type="Proteomes" id="UP001310594">
    <property type="component" value="Unassembled WGS sequence"/>
</dbReference>
<evidence type="ECO:0000256" key="1">
    <source>
        <dbReference type="SAM" id="MobiDB-lite"/>
    </source>
</evidence>
<dbReference type="AlphaFoldDB" id="A0AAN7WE17"/>
<evidence type="ECO:0000313" key="3">
    <source>
        <dbReference type="Proteomes" id="UP001310594"/>
    </source>
</evidence>
<dbReference type="EMBL" id="JAVRQU010000006">
    <property type="protein sequence ID" value="KAK5702099.1"/>
    <property type="molecule type" value="Genomic_DNA"/>
</dbReference>
<comment type="caution">
    <text evidence="2">The sequence shown here is derived from an EMBL/GenBank/DDBJ whole genome shotgun (WGS) entry which is preliminary data.</text>
</comment>
<feature type="region of interest" description="Disordered" evidence="1">
    <location>
        <begin position="1"/>
        <end position="312"/>
    </location>
</feature>